<evidence type="ECO:0000313" key="2">
    <source>
        <dbReference type="Proteomes" id="UP000068164"/>
    </source>
</evidence>
<reference evidence="1 2" key="1">
    <citation type="submission" date="2015-11" db="EMBL/GenBank/DDBJ databases">
        <title>Draft Genome Sequence of the Strain BR 10423 (Rhizobium sp.) isolated from nodules of Mimosa pudica.</title>
        <authorList>
            <person name="Barauna A.C."/>
            <person name="Zilli J.E."/>
            <person name="Simoes-Araujo J.L."/>
            <person name="Reis V.M."/>
            <person name="James E.K."/>
            <person name="Reis F.B.Jr."/>
            <person name="Rouws L.F."/>
            <person name="Passos S.R."/>
            <person name="Gois S.R."/>
        </authorList>
    </citation>
    <scope>NUCLEOTIDE SEQUENCE [LARGE SCALE GENOMIC DNA]</scope>
    <source>
        <strain evidence="1 2">BR10423</strain>
    </source>
</reference>
<organism evidence="1 2">
    <name type="scientific">Rhizobium altiplani</name>
    <dbReference type="NCBI Taxonomy" id="1864509"/>
    <lineage>
        <taxon>Bacteria</taxon>
        <taxon>Pseudomonadati</taxon>
        <taxon>Pseudomonadota</taxon>
        <taxon>Alphaproteobacteria</taxon>
        <taxon>Hyphomicrobiales</taxon>
        <taxon>Rhizobiaceae</taxon>
        <taxon>Rhizobium/Agrobacterium group</taxon>
        <taxon>Rhizobium</taxon>
    </lineage>
</organism>
<dbReference type="RefSeq" id="WP_062369743.1">
    <property type="nucleotide sequence ID" value="NZ_LNCD01000058.1"/>
</dbReference>
<dbReference type="EMBL" id="LNCD01000058">
    <property type="protein sequence ID" value="KWV54816.1"/>
    <property type="molecule type" value="Genomic_DNA"/>
</dbReference>
<gene>
    <name evidence="1" type="ORF">AS026_38310</name>
</gene>
<proteinExistence type="predicted"/>
<dbReference type="AlphaFoldDB" id="A0A125Q8P2"/>
<accession>A0A125Q8P2</accession>
<sequence length="145" mass="16560">MKHHTLDALRSTAGIHTNFQDFSTTREARLVRWAELLEREPDRRLRTLPETECQPPSVRDRMRCADSPMAVAYEDAVFRAEGLKDDSYGEAKRFFELTDWQLHGFVCSCHSGATVRSGIAAKSLRRAARPSPGLWAMLWDALLLR</sequence>
<evidence type="ECO:0000313" key="1">
    <source>
        <dbReference type="EMBL" id="KWV54816.1"/>
    </source>
</evidence>
<dbReference type="Proteomes" id="UP000068164">
    <property type="component" value="Unassembled WGS sequence"/>
</dbReference>
<name>A0A125Q8P2_9HYPH</name>
<protein>
    <submittedName>
        <fullName evidence="1">Uncharacterized protein</fullName>
    </submittedName>
</protein>
<comment type="caution">
    <text evidence="1">The sequence shown here is derived from an EMBL/GenBank/DDBJ whole genome shotgun (WGS) entry which is preliminary data.</text>
</comment>
<keyword evidence="2" id="KW-1185">Reference proteome</keyword>